<feature type="compositionally biased region" description="Basic and acidic residues" evidence="1">
    <location>
        <begin position="38"/>
        <end position="48"/>
    </location>
</feature>
<sequence>MHMSDHQCPGNSKTCDPHLDGIPEFTWSIVAAGDLRQERNEKIEKKDGSPQGSEEEWVFSIPCLPPVSPAKARVNMITR</sequence>
<reference evidence="2 3" key="1">
    <citation type="submission" date="2019-02" db="EMBL/GenBank/DDBJ databases">
        <title>Opniocepnalus argus genome.</title>
        <authorList>
            <person name="Zhou C."/>
            <person name="Xiao S."/>
        </authorList>
    </citation>
    <scope>NUCLEOTIDE SEQUENCE [LARGE SCALE GENOMIC DNA]</scope>
    <source>
        <strain evidence="2">OARG1902GOOAL</strain>
        <tissue evidence="2">Muscle</tissue>
    </source>
</reference>
<feature type="region of interest" description="Disordered" evidence="1">
    <location>
        <begin position="38"/>
        <end position="57"/>
    </location>
</feature>
<dbReference type="EMBL" id="CM015727">
    <property type="protein sequence ID" value="KAF3701492.1"/>
    <property type="molecule type" value="Genomic_DNA"/>
</dbReference>
<gene>
    <name evidence="2" type="ORF">EXN66_Car017180</name>
</gene>
<evidence type="ECO:0000313" key="3">
    <source>
        <dbReference type="Proteomes" id="UP000503349"/>
    </source>
</evidence>
<keyword evidence="3" id="KW-1185">Reference proteome</keyword>
<name>A0A6G1QG10_CHAAH</name>
<evidence type="ECO:0000256" key="1">
    <source>
        <dbReference type="SAM" id="MobiDB-lite"/>
    </source>
</evidence>
<dbReference type="Proteomes" id="UP000503349">
    <property type="component" value="Chromosome 16"/>
</dbReference>
<reference evidence="3" key="2">
    <citation type="submission" date="2019-02" db="EMBL/GenBank/DDBJ databases">
        <title>Opniocepnalus argus Var Kimnra genome.</title>
        <authorList>
            <person name="Zhou C."/>
            <person name="Xiao S."/>
        </authorList>
    </citation>
    <scope>NUCLEOTIDE SEQUENCE [LARGE SCALE GENOMIC DNA]</scope>
</reference>
<accession>A0A6G1QG10</accession>
<proteinExistence type="predicted"/>
<organism evidence="2 3">
    <name type="scientific">Channa argus</name>
    <name type="common">Northern snakehead</name>
    <name type="synonym">Ophicephalus argus</name>
    <dbReference type="NCBI Taxonomy" id="215402"/>
    <lineage>
        <taxon>Eukaryota</taxon>
        <taxon>Metazoa</taxon>
        <taxon>Chordata</taxon>
        <taxon>Craniata</taxon>
        <taxon>Vertebrata</taxon>
        <taxon>Euteleostomi</taxon>
        <taxon>Actinopterygii</taxon>
        <taxon>Neopterygii</taxon>
        <taxon>Teleostei</taxon>
        <taxon>Neoteleostei</taxon>
        <taxon>Acanthomorphata</taxon>
        <taxon>Anabantaria</taxon>
        <taxon>Anabantiformes</taxon>
        <taxon>Channoidei</taxon>
        <taxon>Channidae</taxon>
        <taxon>Channa</taxon>
    </lineage>
</organism>
<dbReference type="AlphaFoldDB" id="A0A6G1QG10"/>
<protein>
    <submittedName>
        <fullName evidence="2">Uncharacterized protein</fullName>
    </submittedName>
</protein>
<evidence type="ECO:0000313" key="2">
    <source>
        <dbReference type="EMBL" id="KAF3701492.1"/>
    </source>
</evidence>